<keyword evidence="1" id="KW-0812">Transmembrane</keyword>
<accession>A0A2X1NK30</accession>
<evidence type="ECO:0000256" key="1">
    <source>
        <dbReference type="SAM" id="Phobius"/>
    </source>
</evidence>
<name>A0A2X1NK30_ECOLX</name>
<organism evidence="2 3">
    <name type="scientific">Escherichia coli</name>
    <dbReference type="NCBI Taxonomy" id="562"/>
    <lineage>
        <taxon>Bacteria</taxon>
        <taxon>Pseudomonadati</taxon>
        <taxon>Pseudomonadota</taxon>
        <taxon>Gammaproteobacteria</taxon>
        <taxon>Enterobacterales</taxon>
        <taxon>Enterobacteriaceae</taxon>
        <taxon>Escherichia</taxon>
    </lineage>
</organism>
<protein>
    <submittedName>
        <fullName evidence="2">Domain of uncharacterized function (DUF1837)</fullName>
    </submittedName>
</protein>
<reference evidence="2 3" key="1">
    <citation type="submission" date="2018-06" db="EMBL/GenBank/DDBJ databases">
        <authorList>
            <consortium name="Pathogen Informatics"/>
            <person name="Doyle S."/>
        </authorList>
    </citation>
    <scope>NUCLEOTIDE SEQUENCE [LARGE SCALE GENOMIC DNA]</scope>
    <source>
        <strain evidence="2 3">NCTC9073</strain>
    </source>
</reference>
<evidence type="ECO:0000313" key="3">
    <source>
        <dbReference type="Proteomes" id="UP000250780"/>
    </source>
</evidence>
<dbReference type="EMBL" id="UASD01000008">
    <property type="protein sequence ID" value="SPX12645.1"/>
    <property type="molecule type" value="Genomic_DNA"/>
</dbReference>
<dbReference type="AlphaFoldDB" id="A0A2X1NK30"/>
<dbReference type="Proteomes" id="UP000250780">
    <property type="component" value="Unassembled WGS sequence"/>
</dbReference>
<keyword evidence="1" id="KW-0472">Membrane</keyword>
<proteinExistence type="predicted"/>
<evidence type="ECO:0000313" key="2">
    <source>
        <dbReference type="EMBL" id="SPX12645.1"/>
    </source>
</evidence>
<gene>
    <name evidence="2" type="ORF">NCTC9073_04021</name>
</gene>
<sequence>MLKVPIVYIWYCMVMMILLYGFGEAKFYNSIEDARLSSIINSVGDALRTDKLRKENSIITKMLTTLTY</sequence>
<feature type="transmembrane region" description="Helical" evidence="1">
    <location>
        <begin position="6"/>
        <end position="23"/>
    </location>
</feature>
<keyword evidence="1" id="KW-1133">Transmembrane helix</keyword>